<reference evidence="1" key="1">
    <citation type="journal article" date="2015" name="Nature">
        <title>Complex archaea that bridge the gap between prokaryotes and eukaryotes.</title>
        <authorList>
            <person name="Spang A."/>
            <person name="Saw J.H."/>
            <person name="Jorgensen S.L."/>
            <person name="Zaremba-Niedzwiedzka K."/>
            <person name="Martijn J."/>
            <person name="Lind A.E."/>
            <person name="van Eijk R."/>
            <person name="Schleper C."/>
            <person name="Guy L."/>
            <person name="Ettema T.J."/>
        </authorList>
    </citation>
    <scope>NUCLEOTIDE SEQUENCE</scope>
</reference>
<protein>
    <submittedName>
        <fullName evidence="1">Uncharacterized protein</fullName>
    </submittedName>
</protein>
<comment type="caution">
    <text evidence="1">The sequence shown here is derived from an EMBL/GenBank/DDBJ whole genome shotgun (WGS) entry which is preliminary data.</text>
</comment>
<dbReference type="EMBL" id="LAZR01002279">
    <property type="protein sequence ID" value="KKN32076.1"/>
    <property type="molecule type" value="Genomic_DNA"/>
</dbReference>
<feature type="non-terminal residue" evidence="1">
    <location>
        <position position="1"/>
    </location>
</feature>
<gene>
    <name evidence="1" type="ORF">LCGC14_0817670</name>
</gene>
<evidence type="ECO:0000313" key="1">
    <source>
        <dbReference type="EMBL" id="KKN32076.1"/>
    </source>
</evidence>
<organism evidence="1">
    <name type="scientific">marine sediment metagenome</name>
    <dbReference type="NCBI Taxonomy" id="412755"/>
    <lineage>
        <taxon>unclassified sequences</taxon>
        <taxon>metagenomes</taxon>
        <taxon>ecological metagenomes</taxon>
    </lineage>
</organism>
<sequence length="146" mass="16872">FWPDNPYPESIFPMPREEYSEVVPDPHKRTALSGMLGREFWDIASNSIWDALQNHLEMMPIEEEADKEYIAELEEQVADLVETCKHSLNGFKVWLHCYAPELCFEDDVAEAKRQITHGPVAYIADRAAKLFAVLAKHKEAKDEHED</sequence>
<name>A0A0F9S4R9_9ZZZZ</name>
<accession>A0A0F9S4R9</accession>
<proteinExistence type="predicted"/>
<dbReference type="AlphaFoldDB" id="A0A0F9S4R9"/>